<feature type="coiled-coil region" evidence="1">
    <location>
        <begin position="6"/>
        <end position="40"/>
    </location>
</feature>
<dbReference type="STRING" id="714315.GCA_000516535_00872"/>
<feature type="transmembrane region" description="Helical" evidence="2">
    <location>
        <begin position="47"/>
        <end position="71"/>
    </location>
</feature>
<keyword evidence="2" id="KW-0472">Membrane</keyword>
<evidence type="ECO:0000313" key="3">
    <source>
        <dbReference type="EMBL" id="BBM35949.1"/>
    </source>
</evidence>
<keyword evidence="2" id="KW-1133">Transmembrane helix</keyword>
<proteinExistence type="predicted"/>
<gene>
    <name evidence="3" type="ORF">JCM16774_0880</name>
</gene>
<dbReference type="Pfam" id="PF09527">
    <property type="entry name" value="ATPase_gene1"/>
    <property type="match status" value="1"/>
</dbReference>
<organism evidence="3 4">
    <name type="scientific">Pseudoleptotrichia goodfellowii</name>
    <dbReference type="NCBI Taxonomy" id="157692"/>
    <lineage>
        <taxon>Bacteria</taxon>
        <taxon>Fusobacteriati</taxon>
        <taxon>Fusobacteriota</taxon>
        <taxon>Fusobacteriia</taxon>
        <taxon>Fusobacteriales</taxon>
        <taxon>Leptotrichiaceae</taxon>
        <taxon>Pseudoleptotrichia</taxon>
    </lineage>
</organism>
<dbReference type="OrthoDB" id="81179at2"/>
<dbReference type="AlphaFoldDB" id="A0A510J9G3"/>
<reference evidence="3 4" key="1">
    <citation type="submission" date="2019-07" db="EMBL/GenBank/DDBJ databases">
        <title>Complete Genome Sequence of Leptotrichia goodfellowii Strain JCM 16774.</title>
        <authorList>
            <person name="Watanabe S."/>
            <person name="Cui L."/>
        </authorList>
    </citation>
    <scope>NUCLEOTIDE SEQUENCE [LARGE SCALE GENOMIC DNA]</scope>
    <source>
        <strain evidence="3 4">JCM16774</strain>
    </source>
</reference>
<evidence type="ECO:0000256" key="2">
    <source>
        <dbReference type="SAM" id="Phobius"/>
    </source>
</evidence>
<dbReference type="RefSeq" id="WP_026737378.1">
    <property type="nucleotide sequence ID" value="NZ_AP019822.1"/>
</dbReference>
<evidence type="ECO:0008006" key="5">
    <source>
        <dbReference type="Google" id="ProtNLM"/>
    </source>
</evidence>
<dbReference type="Proteomes" id="UP000321606">
    <property type="component" value="Chromosome"/>
</dbReference>
<evidence type="ECO:0000313" key="4">
    <source>
        <dbReference type="Proteomes" id="UP000321606"/>
    </source>
</evidence>
<dbReference type="InterPro" id="IPR032820">
    <property type="entry name" value="ATPase_put"/>
</dbReference>
<name>A0A510J9G3_9FUSO</name>
<keyword evidence="2" id="KW-0812">Transmembrane</keyword>
<dbReference type="EMBL" id="AP019822">
    <property type="protein sequence ID" value="BBM35949.1"/>
    <property type="molecule type" value="Genomic_DNA"/>
</dbReference>
<keyword evidence="1" id="KW-0175">Coiled coil</keyword>
<sequence length="108" mass="12749">MSNKSNKKKMEEMTEREKKLYELEKKLGRHDEEKEAKKKKDRLLLKYFLIATNMIYTLAGPILLMLGLYLLLEKFVFKDKQPIVLIVLLVLGAFAGYWTLIRQVLDTK</sequence>
<protein>
    <recommendedName>
        <fullName evidence="5">F0F1-ATPase subunit</fullName>
    </recommendedName>
</protein>
<dbReference type="KEGG" id="lgo:JCM16774_0880"/>
<evidence type="ECO:0000256" key="1">
    <source>
        <dbReference type="SAM" id="Coils"/>
    </source>
</evidence>
<accession>A0A510J9G3</accession>
<feature type="transmembrane region" description="Helical" evidence="2">
    <location>
        <begin position="83"/>
        <end position="101"/>
    </location>
</feature>